<feature type="compositionally biased region" description="Low complexity" evidence="27">
    <location>
        <begin position="1053"/>
        <end position="1063"/>
    </location>
</feature>
<keyword evidence="16" id="KW-0770">Synapse</keyword>
<dbReference type="InterPro" id="IPR001791">
    <property type="entry name" value="Laminin_G"/>
</dbReference>
<feature type="domain" description="Laminin EGF-like" evidence="32">
    <location>
        <begin position="846"/>
        <end position="892"/>
    </location>
</feature>
<reference evidence="36" key="4">
    <citation type="submission" date="2025-09" db="UniProtKB">
        <authorList>
            <consortium name="Ensembl"/>
        </authorList>
    </citation>
    <scope>IDENTIFICATION</scope>
    <source>
        <strain evidence="36">JP 163 A</strain>
    </source>
</reference>
<feature type="domain" description="Kazal-like" evidence="35">
    <location>
        <begin position="406"/>
        <end position="461"/>
    </location>
</feature>
<dbReference type="GO" id="GO:0007010">
    <property type="term" value="P:cytoskeleton organization"/>
    <property type="evidence" value="ECO:0007669"/>
    <property type="project" value="UniProtKB-ARBA"/>
</dbReference>
<dbReference type="GO" id="GO:0043236">
    <property type="term" value="F:laminin binding"/>
    <property type="evidence" value="ECO:0007669"/>
    <property type="project" value="InterPro"/>
</dbReference>
<dbReference type="Gene3D" id="3.30.70.960">
    <property type="entry name" value="SEA domain"/>
    <property type="match status" value="1"/>
</dbReference>
<dbReference type="SMART" id="SM00181">
    <property type="entry name" value="EGF"/>
    <property type="match status" value="8"/>
</dbReference>
<feature type="domain" description="Laminin G" evidence="30">
    <location>
        <begin position="1638"/>
        <end position="1820"/>
    </location>
</feature>
<feature type="domain" description="Kazal-like" evidence="35">
    <location>
        <begin position="914"/>
        <end position="970"/>
    </location>
</feature>
<dbReference type="SMART" id="SM00282">
    <property type="entry name" value="LamG"/>
    <property type="match status" value="3"/>
</dbReference>
<keyword evidence="5" id="KW-1003">Cell membrane</keyword>
<dbReference type="FunFam" id="2.60.120.200:FF:000027">
    <property type="entry name" value="Transmembrane agrin"/>
    <property type="match status" value="1"/>
</dbReference>
<dbReference type="Gene3D" id="2.10.25.10">
    <property type="entry name" value="Laminin"/>
    <property type="match status" value="6"/>
</dbReference>
<feature type="disulfide bond" evidence="23">
    <location>
        <begin position="1842"/>
        <end position="1851"/>
    </location>
</feature>
<feature type="disulfide bond" evidence="25">
    <location>
        <begin position="32"/>
        <end position="104"/>
    </location>
</feature>
<evidence type="ECO:0000256" key="7">
    <source>
        <dbReference type="ARBA" id="ARBA00022530"/>
    </source>
</evidence>
<keyword evidence="18 23" id="KW-1015">Disulfide bond</keyword>
<feature type="disulfide bond" evidence="26">
    <location>
        <begin position="848"/>
        <end position="865"/>
    </location>
</feature>
<protein>
    <recommendedName>
        <fullName evidence="3">Agrin</fullName>
    </recommendedName>
</protein>
<keyword evidence="12" id="KW-0677">Repeat</keyword>
<reference evidence="36" key="3">
    <citation type="submission" date="2025-08" db="UniProtKB">
        <authorList>
            <consortium name="Ensembl"/>
        </authorList>
    </citation>
    <scope>IDENTIFICATION</scope>
    <source>
        <strain evidence="36">JP 163 A</strain>
    </source>
</reference>
<dbReference type="SMART" id="SM00280">
    <property type="entry name" value="KAZAL"/>
    <property type="match status" value="9"/>
</dbReference>
<feature type="disulfide bond" evidence="26">
    <location>
        <begin position="867"/>
        <end position="876"/>
    </location>
</feature>
<feature type="compositionally biased region" description="Polar residues" evidence="27">
    <location>
        <begin position="1030"/>
        <end position="1052"/>
    </location>
</feature>
<dbReference type="Gene3D" id="2.40.50.120">
    <property type="match status" value="1"/>
</dbReference>
<dbReference type="InterPro" id="IPR002350">
    <property type="entry name" value="Kazal_dom"/>
</dbReference>
<evidence type="ECO:0000256" key="19">
    <source>
        <dbReference type="ARBA" id="ARBA00023180"/>
    </source>
</evidence>
<feature type="compositionally biased region" description="Polar residues" evidence="27">
    <location>
        <begin position="1323"/>
        <end position="1334"/>
    </location>
</feature>
<evidence type="ECO:0000256" key="21">
    <source>
        <dbReference type="ARBA" id="ARBA00023292"/>
    </source>
</evidence>
<feature type="domain" description="EGF-like" evidence="31">
    <location>
        <begin position="1593"/>
        <end position="1630"/>
    </location>
</feature>
<dbReference type="PROSITE" id="PS01186">
    <property type="entry name" value="EGF_2"/>
    <property type="match status" value="1"/>
</dbReference>
<reference evidence="37" key="2">
    <citation type="journal article" date="2013" name="Nat. Genet.">
        <title>The genome of the platyfish, Xiphophorus maculatus, provides insights into evolutionary adaptation and several complex traits.</title>
        <authorList>
            <person name="Schartl M."/>
            <person name="Walter R.B."/>
            <person name="Shen Y."/>
            <person name="Garcia T."/>
            <person name="Catchen J."/>
            <person name="Amores A."/>
            <person name="Braasch I."/>
            <person name="Chalopin D."/>
            <person name="Volff J.N."/>
            <person name="Lesch K.P."/>
            <person name="Bisazza A."/>
            <person name="Minx P."/>
            <person name="Hillier L."/>
            <person name="Wilson R.K."/>
            <person name="Fuerstenberg S."/>
            <person name="Boore J."/>
            <person name="Searle S."/>
            <person name="Postlethwait J.H."/>
            <person name="Warren W.C."/>
        </authorList>
    </citation>
    <scope>NUCLEOTIDE SEQUENCE [LARGE SCALE GENOMIC DNA]</scope>
    <source>
        <strain evidence="37">JP 163 A</strain>
    </source>
</reference>
<evidence type="ECO:0000256" key="24">
    <source>
        <dbReference type="PROSITE-ProRule" id="PRU00196"/>
    </source>
</evidence>
<feature type="domain" description="EGF-like" evidence="31">
    <location>
        <begin position="1336"/>
        <end position="1372"/>
    </location>
</feature>
<keyword evidence="9" id="KW-0812">Transmembrane</keyword>
<dbReference type="STRING" id="8083.ENSXMAP00000025246"/>
<dbReference type="FunFam" id="2.60.120.200:FF:000031">
    <property type="entry name" value="NtA agrin"/>
    <property type="match status" value="1"/>
</dbReference>
<dbReference type="FunFam" id="2.40.50.120:FF:000008">
    <property type="entry name" value="agrin isoform X1"/>
    <property type="match status" value="1"/>
</dbReference>
<dbReference type="Pfam" id="PF03146">
    <property type="entry name" value="NtA"/>
    <property type="match status" value="1"/>
</dbReference>
<feature type="domain" description="Kazal-like" evidence="35">
    <location>
        <begin position="702"/>
        <end position="750"/>
    </location>
</feature>
<evidence type="ECO:0000256" key="14">
    <source>
        <dbReference type="ARBA" id="ARBA00022837"/>
    </source>
</evidence>
<dbReference type="CDD" id="cd00055">
    <property type="entry name" value="EGF_Lam"/>
    <property type="match status" value="2"/>
</dbReference>
<evidence type="ECO:0000256" key="16">
    <source>
        <dbReference type="ARBA" id="ARBA00023018"/>
    </source>
</evidence>
<dbReference type="PANTHER" id="PTHR15036:SF83">
    <property type="entry name" value="AGRIN"/>
    <property type="match status" value="1"/>
</dbReference>
<dbReference type="PROSITE" id="PS50287">
    <property type="entry name" value="SRCR_2"/>
    <property type="match status" value="1"/>
</dbReference>
<dbReference type="InterPro" id="IPR001881">
    <property type="entry name" value="EGF-like_Ca-bd_dom"/>
</dbReference>
<dbReference type="Pfam" id="PF00008">
    <property type="entry name" value="EGF"/>
    <property type="match status" value="2"/>
</dbReference>
<dbReference type="OMA" id="QKCTICT"/>
<feature type="chain" id="PRO_5017298362" description="Agrin" evidence="28">
    <location>
        <begin position="31"/>
        <end position="2064"/>
    </location>
</feature>
<dbReference type="InParanoid" id="A0A3B5Q5D4"/>
<dbReference type="InterPro" id="IPR036058">
    <property type="entry name" value="Kazal_dom_sf"/>
</dbReference>
<dbReference type="GO" id="GO:0050808">
    <property type="term" value="P:synapse organization"/>
    <property type="evidence" value="ECO:0007669"/>
    <property type="project" value="UniProtKB-ARBA"/>
</dbReference>
<evidence type="ECO:0000259" key="34">
    <source>
        <dbReference type="PROSITE" id="PS51121"/>
    </source>
</evidence>
<dbReference type="SUPFAM" id="SSF100895">
    <property type="entry name" value="Kazal-type serine protease inhibitors"/>
    <property type="match status" value="9"/>
</dbReference>
<keyword evidence="19" id="KW-0325">Glycoprotein</keyword>
<feature type="disulfide bond" evidence="26">
    <location>
        <begin position="794"/>
        <end position="811"/>
    </location>
</feature>
<evidence type="ECO:0000259" key="35">
    <source>
        <dbReference type="PROSITE" id="PS51465"/>
    </source>
</evidence>
<dbReference type="InterPro" id="IPR008993">
    <property type="entry name" value="TIMP-like_OB-fold"/>
</dbReference>
<feature type="domain" description="EGF-like" evidence="31">
    <location>
        <begin position="1816"/>
        <end position="1852"/>
    </location>
</feature>
<dbReference type="Proteomes" id="UP000002852">
    <property type="component" value="Unassembled WGS sequence"/>
</dbReference>
<keyword evidence="15" id="KW-0654">Proteoglycan</keyword>
<dbReference type="PRINTS" id="PR00011">
    <property type="entry name" value="EGFLAMININ"/>
</dbReference>
<evidence type="ECO:0000259" key="31">
    <source>
        <dbReference type="PROSITE" id="PS50026"/>
    </source>
</evidence>
<evidence type="ECO:0000256" key="25">
    <source>
        <dbReference type="PROSITE-ProRule" id="PRU00443"/>
    </source>
</evidence>
<dbReference type="InterPro" id="IPR013320">
    <property type="entry name" value="ConA-like_dom_sf"/>
</dbReference>
<dbReference type="InterPro" id="IPR000082">
    <property type="entry name" value="SEA_dom"/>
</dbReference>
<feature type="disulfide bond" evidence="26">
    <location>
        <begin position="813"/>
        <end position="822"/>
    </location>
</feature>
<dbReference type="PROSITE" id="PS00010">
    <property type="entry name" value="ASX_HYDROXYL"/>
    <property type="match status" value="1"/>
</dbReference>
<dbReference type="SMART" id="SM00057">
    <property type="entry name" value="FIMAC"/>
    <property type="match status" value="6"/>
</dbReference>
<dbReference type="CDD" id="cd00110">
    <property type="entry name" value="LamG"/>
    <property type="match status" value="3"/>
</dbReference>
<accession>A0A3B5Q5D4</accession>
<feature type="domain" description="EGF-like" evidence="31">
    <location>
        <begin position="1554"/>
        <end position="1591"/>
    </location>
</feature>
<dbReference type="InterPro" id="IPR001190">
    <property type="entry name" value="SRCR"/>
</dbReference>
<dbReference type="SMART" id="SM00180">
    <property type="entry name" value="EGF_Lam"/>
    <property type="match status" value="2"/>
</dbReference>
<dbReference type="PROSITE" id="PS01248">
    <property type="entry name" value="EGF_LAM_1"/>
    <property type="match status" value="1"/>
</dbReference>
<proteinExistence type="predicted"/>
<feature type="domain" description="Kazal-like" evidence="35">
    <location>
        <begin position="194"/>
        <end position="242"/>
    </location>
</feature>
<evidence type="ECO:0000256" key="1">
    <source>
        <dbReference type="ARBA" id="ARBA00004401"/>
    </source>
</evidence>
<dbReference type="GO" id="GO:0043113">
    <property type="term" value="P:receptor clustering"/>
    <property type="evidence" value="ECO:0007669"/>
    <property type="project" value="InterPro"/>
</dbReference>
<feature type="compositionally biased region" description="Low complexity" evidence="27">
    <location>
        <begin position="1294"/>
        <end position="1322"/>
    </location>
</feature>
<feature type="domain" description="Kazal-like" evidence="35">
    <location>
        <begin position="608"/>
        <end position="666"/>
    </location>
</feature>
<feature type="compositionally biased region" description="Pro residues" evidence="27">
    <location>
        <begin position="978"/>
        <end position="988"/>
    </location>
</feature>
<evidence type="ECO:0000256" key="17">
    <source>
        <dbReference type="ARBA" id="ARBA00023136"/>
    </source>
</evidence>
<dbReference type="GO" id="GO:0005604">
    <property type="term" value="C:basement membrane"/>
    <property type="evidence" value="ECO:0007669"/>
    <property type="project" value="UniProtKB-ARBA"/>
</dbReference>
<evidence type="ECO:0000256" key="18">
    <source>
        <dbReference type="ARBA" id="ARBA00023157"/>
    </source>
</evidence>
<dbReference type="Pfam" id="PF00053">
    <property type="entry name" value="EGF_laminin"/>
    <property type="match status" value="2"/>
</dbReference>
<dbReference type="SMART" id="SM00274">
    <property type="entry name" value="FOLN"/>
    <property type="match status" value="5"/>
</dbReference>
<dbReference type="InterPro" id="IPR000742">
    <property type="entry name" value="EGF"/>
</dbReference>
<dbReference type="InterPro" id="IPR002049">
    <property type="entry name" value="LE_dom"/>
</dbReference>
<dbReference type="InterPro" id="IPR004850">
    <property type="entry name" value="NtA_dom"/>
</dbReference>
<feature type="region of interest" description="Disordered" evidence="27">
    <location>
        <begin position="965"/>
        <end position="998"/>
    </location>
</feature>
<dbReference type="CDD" id="cd00054">
    <property type="entry name" value="EGF_CA"/>
    <property type="match status" value="2"/>
</dbReference>
<evidence type="ECO:0000259" key="29">
    <source>
        <dbReference type="PROSITE" id="PS50024"/>
    </source>
</evidence>
<dbReference type="PROSITE" id="PS00022">
    <property type="entry name" value="EGF_1"/>
    <property type="match status" value="4"/>
</dbReference>
<comment type="caution">
    <text evidence="24">Lacks conserved residue(s) required for the propagation of feature annotation.</text>
</comment>
<feature type="disulfide bond" evidence="26">
    <location>
        <begin position="846"/>
        <end position="858"/>
    </location>
</feature>
<name>A0A3B5Q5D4_XIPMA</name>
<keyword evidence="7" id="KW-0272">Extracellular matrix</keyword>
<feature type="disulfide bond" evidence="23">
    <location>
        <begin position="1362"/>
        <end position="1371"/>
    </location>
</feature>
<evidence type="ECO:0000256" key="28">
    <source>
        <dbReference type="SAM" id="SignalP"/>
    </source>
</evidence>
<dbReference type="InterPro" id="IPR003884">
    <property type="entry name" value="FacI_MAC"/>
</dbReference>
<feature type="disulfide bond" evidence="23">
    <location>
        <begin position="1581"/>
        <end position="1590"/>
    </location>
</feature>
<dbReference type="PROSITE" id="PS51121">
    <property type="entry name" value="NTA"/>
    <property type="match status" value="1"/>
</dbReference>
<keyword evidence="11 28" id="KW-0732">Signal</keyword>
<dbReference type="GO" id="GO:0007399">
    <property type="term" value="P:nervous system development"/>
    <property type="evidence" value="ECO:0007669"/>
    <property type="project" value="UniProtKB-ARBA"/>
</dbReference>
<dbReference type="PROSITE" id="PS50025">
    <property type="entry name" value="LAM_G_DOMAIN"/>
    <property type="match status" value="3"/>
</dbReference>
<evidence type="ECO:0000256" key="26">
    <source>
        <dbReference type="PROSITE-ProRule" id="PRU00460"/>
    </source>
</evidence>
<dbReference type="FunFam" id="3.30.60.30:FF:000018">
    <property type="entry name" value="Transmembrane agrin"/>
    <property type="match status" value="1"/>
</dbReference>
<evidence type="ECO:0000256" key="8">
    <source>
        <dbReference type="ARBA" id="ARBA00022536"/>
    </source>
</evidence>
<feature type="region of interest" description="Disordered" evidence="27">
    <location>
        <begin position="1027"/>
        <end position="1117"/>
    </location>
</feature>
<feature type="domain" description="Laminin EGF-like" evidence="32">
    <location>
        <begin position="792"/>
        <end position="845"/>
    </location>
</feature>
<keyword evidence="17" id="KW-0472">Membrane</keyword>
<dbReference type="FunFam" id="2.10.25.10:FF:000134">
    <property type="entry name" value="Transmembrane agrin"/>
    <property type="match status" value="1"/>
</dbReference>
<dbReference type="InterPro" id="IPR003645">
    <property type="entry name" value="Fol_N"/>
</dbReference>
<dbReference type="Pfam" id="PF01390">
    <property type="entry name" value="SEA"/>
    <property type="match status" value="1"/>
</dbReference>
<dbReference type="GO" id="GO:0005509">
    <property type="term" value="F:calcium ion binding"/>
    <property type="evidence" value="ECO:0007669"/>
    <property type="project" value="InterPro"/>
</dbReference>
<feature type="domain" description="NtA" evidence="34">
    <location>
        <begin position="32"/>
        <end position="158"/>
    </location>
</feature>
<feature type="region of interest" description="Disordered" evidence="27">
    <location>
        <begin position="1279"/>
        <end position="1342"/>
    </location>
</feature>
<feature type="domain" description="Laminin G" evidence="30">
    <location>
        <begin position="1884"/>
        <end position="2060"/>
    </location>
</feature>
<evidence type="ECO:0000256" key="10">
    <source>
        <dbReference type="ARBA" id="ARBA00022723"/>
    </source>
</evidence>
<dbReference type="Gene3D" id="3.30.60.30">
    <property type="match status" value="9"/>
</dbReference>
<evidence type="ECO:0000256" key="6">
    <source>
        <dbReference type="ARBA" id="ARBA00022525"/>
    </source>
</evidence>
<keyword evidence="10" id="KW-0479">Metal-binding</keyword>
<dbReference type="GeneTree" id="ENSGT00940000158337"/>
<dbReference type="InterPro" id="IPR000152">
    <property type="entry name" value="EGF-type_Asp/Asn_hydroxyl_site"/>
</dbReference>
<evidence type="ECO:0000256" key="23">
    <source>
        <dbReference type="PROSITE-ProRule" id="PRU00076"/>
    </source>
</evidence>
<evidence type="ECO:0000256" key="12">
    <source>
        <dbReference type="ARBA" id="ARBA00022737"/>
    </source>
</evidence>
<feature type="domain" description="SEA" evidence="29">
    <location>
        <begin position="1136"/>
        <end position="1258"/>
    </location>
</feature>
<dbReference type="InterPro" id="IPR036364">
    <property type="entry name" value="SEA_dom_sf"/>
</dbReference>
<dbReference type="Ensembl" id="ENSXMAT00000027365.1">
    <property type="protein sequence ID" value="ENSXMAP00000025246.1"/>
    <property type="gene ID" value="ENSXMAG00000012381.2"/>
</dbReference>
<feature type="signal peptide" evidence="28">
    <location>
        <begin position="1"/>
        <end position="30"/>
    </location>
</feature>
<feature type="domain" description="Laminin G" evidence="30">
    <location>
        <begin position="1377"/>
        <end position="1553"/>
    </location>
</feature>
<dbReference type="FunFam" id="3.30.60.30:FF:000008">
    <property type="entry name" value="Transmembrane agrin"/>
    <property type="match status" value="1"/>
</dbReference>
<keyword evidence="13" id="KW-0221">Differentiation</keyword>
<feature type="disulfide bond" evidence="26">
    <location>
        <begin position="792"/>
        <end position="804"/>
    </location>
</feature>
<feature type="domain" description="Kazal-like" evidence="35">
    <location>
        <begin position="334"/>
        <end position="389"/>
    </location>
</feature>
<evidence type="ECO:0000259" key="32">
    <source>
        <dbReference type="PROSITE" id="PS50027"/>
    </source>
</evidence>
<dbReference type="SMART" id="SM00200">
    <property type="entry name" value="SEA"/>
    <property type="match status" value="1"/>
</dbReference>
<dbReference type="FunFam" id="3.30.60.30:FF:000024">
    <property type="entry name" value="Transmembrane agrin"/>
    <property type="match status" value="1"/>
</dbReference>
<dbReference type="Pfam" id="PF07648">
    <property type="entry name" value="Kazal_2"/>
    <property type="match status" value="9"/>
</dbReference>
<evidence type="ECO:0000256" key="15">
    <source>
        <dbReference type="ARBA" id="ARBA00022974"/>
    </source>
</evidence>
<evidence type="ECO:0000256" key="20">
    <source>
        <dbReference type="ARBA" id="ARBA00023207"/>
    </source>
</evidence>
<keyword evidence="20" id="KW-0357">Heparan sulfate</keyword>
<dbReference type="SUPFAM" id="SSF50242">
    <property type="entry name" value="TIMP-like"/>
    <property type="match status" value="1"/>
</dbReference>
<dbReference type="SMART" id="SM00179">
    <property type="entry name" value="EGF_CA"/>
    <property type="match status" value="3"/>
</dbReference>
<dbReference type="FunFam" id="2.60.120.200:FF:000045">
    <property type="entry name" value="Transmembrane agrin"/>
    <property type="match status" value="1"/>
</dbReference>
<evidence type="ECO:0000256" key="3">
    <source>
        <dbReference type="ARBA" id="ARBA00016077"/>
    </source>
</evidence>
<keyword evidence="8 23" id="KW-0245">EGF-like domain</keyword>
<comment type="subcellular location">
    <subcellularLocation>
        <location evidence="1">Cell membrane</location>
        <topology evidence="1">Single-pass type II membrane protein</topology>
    </subcellularLocation>
    <subcellularLocation>
        <location evidence="2">Secreted</location>
        <location evidence="2">Extracellular space</location>
        <location evidence="2">Extracellular matrix</location>
    </subcellularLocation>
    <subcellularLocation>
        <location evidence="22">Synapse</location>
    </subcellularLocation>
</comment>
<feature type="compositionally biased region" description="Low complexity" evidence="27">
    <location>
        <begin position="1079"/>
        <end position="1104"/>
    </location>
</feature>
<dbReference type="SUPFAM" id="SSF57196">
    <property type="entry name" value="EGF/Laminin"/>
    <property type="match status" value="2"/>
</dbReference>
<evidence type="ECO:0000256" key="9">
    <source>
        <dbReference type="ARBA" id="ARBA00022692"/>
    </source>
</evidence>
<feature type="domain" description="Kazal-like" evidence="35">
    <location>
        <begin position="541"/>
        <end position="601"/>
    </location>
</feature>
<evidence type="ECO:0000256" key="2">
    <source>
        <dbReference type="ARBA" id="ARBA00004498"/>
    </source>
</evidence>
<dbReference type="GO" id="GO:0030154">
    <property type="term" value="P:cell differentiation"/>
    <property type="evidence" value="ECO:0007669"/>
    <property type="project" value="UniProtKB-KW"/>
</dbReference>
<evidence type="ECO:0000256" key="13">
    <source>
        <dbReference type="ARBA" id="ARBA00022782"/>
    </source>
</evidence>
<evidence type="ECO:0000313" key="37">
    <source>
        <dbReference type="Proteomes" id="UP000002852"/>
    </source>
</evidence>
<dbReference type="GO" id="GO:0061024">
    <property type="term" value="P:membrane organization"/>
    <property type="evidence" value="ECO:0007669"/>
    <property type="project" value="UniProtKB-ARBA"/>
</dbReference>
<organism evidence="36 37">
    <name type="scientific">Xiphophorus maculatus</name>
    <name type="common">Southern platyfish</name>
    <name type="synonym">Platypoecilus maculatus</name>
    <dbReference type="NCBI Taxonomy" id="8083"/>
    <lineage>
        <taxon>Eukaryota</taxon>
        <taxon>Metazoa</taxon>
        <taxon>Chordata</taxon>
        <taxon>Craniata</taxon>
        <taxon>Vertebrata</taxon>
        <taxon>Euteleostomi</taxon>
        <taxon>Actinopterygii</taxon>
        <taxon>Neopterygii</taxon>
        <taxon>Teleostei</taxon>
        <taxon>Neoteleostei</taxon>
        <taxon>Acanthomorphata</taxon>
        <taxon>Ovalentaria</taxon>
        <taxon>Atherinomorphae</taxon>
        <taxon>Cyprinodontiformes</taxon>
        <taxon>Poeciliidae</taxon>
        <taxon>Poeciliinae</taxon>
        <taxon>Xiphophorus</taxon>
    </lineage>
</organism>
<dbReference type="Pfam" id="PF00054">
    <property type="entry name" value="Laminin_G_1"/>
    <property type="match status" value="3"/>
</dbReference>
<dbReference type="PROSITE" id="PS50027">
    <property type="entry name" value="EGF_LAM_2"/>
    <property type="match status" value="2"/>
</dbReference>
<dbReference type="PROSITE" id="PS50026">
    <property type="entry name" value="EGF_3"/>
    <property type="match status" value="4"/>
</dbReference>
<dbReference type="Gene3D" id="2.60.120.200">
    <property type="match status" value="3"/>
</dbReference>
<dbReference type="CDD" id="cd00104">
    <property type="entry name" value="KAZAL_FS"/>
    <property type="match status" value="9"/>
</dbReference>
<evidence type="ECO:0000256" key="27">
    <source>
        <dbReference type="SAM" id="MobiDB-lite"/>
    </source>
</evidence>
<dbReference type="GO" id="GO:0045202">
    <property type="term" value="C:synapse"/>
    <property type="evidence" value="ECO:0007669"/>
    <property type="project" value="UniProtKB-SubCell"/>
</dbReference>
<keyword evidence="21 26" id="KW-0424">Laminin EGF-like domain</keyword>
<evidence type="ECO:0000256" key="5">
    <source>
        <dbReference type="ARBA" id="ARBA00022475"/>
    </source>
</evidence>
<feature type="disulfide bond" evidence="23">
    <location>
        <begin position="1620"/>
        <end position="1629"/>
    </location>
</feature>
<evidence type="ECO:0000259" key="30">
    <source>
        <dbReference type="PROSITE" id="PS50025"/>
    </source>
</evidence>
<evidence type="ECO:0000259" key="33">
    <source>
        <dbReference type="PROSITE" id="PS50287"/>
    </source>
</evidence>
<keyword evidence="14" id="KW-0106">Calcium</keyword>
<dbReference type="SUPFAM" id="SSF49899">
    <property type="entry name" value="Concanavalin A-like lectins/glucanases"/>
    <property type="match status" value="3"/>
</dbReference>
<evidence type="ECO:0000256" key="4">
    <source>
        <dbReference type="ARBA" id="ARBA00022473"/>
    </source>
</evidence>
<feature type="domain" description="SRCR" evidence="33">
    <location>
        <begin position="140"/>
        <end position="252"/>
    </location>
</feature>
<dbReference type="PANTHER" id="PTHR15036">
    <property type="entry name" value="PIKACHURIN-LIKE PROTEIN"/>
    <property type="match status" value="1"/>
</dbReference>
<evidence type="ECO:0000256" key="11">
    <source>
        <dbReference type="ARBA" id="ARBA00022729"/>
    </source>
</evidence>
<reference evidence="37" key="1">
    <citation type="submission" date="2012-01" db="EMBL/GenBank/DDBJ databases">
        <authorList>
            <person name="Walter R."/>
            <person name="Schartl M."/>
            <person name="Warren W."/>
        </authorList>
    </citation>
    <scope>NUCLEOTIDE SEQUENCE [LARGE SCALE GENOMIC DNA]</scope>
    <source>
        <strain evidence="37">JP 163 A</strain>
    </source>
</reference>
<feature type="compositionally biased region" description="Acidic residues" evidence="27">
    <location>
        <begin position="1064"/>
        <end position="1078"/>
    </location>
</feature>
<keyword evidence="6" id="KW-0964">Secreted</keyword>
<dbReference type="PROSITE" id="PS51465">
    <property type="entry name" value="KAZAL_2"/>
    <property type="match status" value="9"/>
</dbReference>
<evidence type="ECO:0000256" key="22">
    <source>
        <dbReference type="ARBA" id="ARBA00034103"/>
    </source>
</evidence>
<dbReference type="InterPro" id="IPR050372">
    <property type="entry name" value="Neurexin-related_CASP"/>
</dbReference>
<dbReference type="PROSITE" id="PS50024">
    <property type="entry name" value="SEA"/>
    <property type="match status" value="1"/>
</dbReference>
<keyword evidence="37" id="KW-1185">Reference proteome</keyword>
<sequence length="2064" mass="222973">MASQRTLRAGRAALLLAGLVLAPLWPPCAASCPEKNLEDREEEANVVLTGTVDEIFNMDPVHKTYYCKVRVWRYLKGKSSINRVILLDGGNKVTIGGFGNPRICDNQVATGDTRIFFLNLAPESVGPNHKNELMLNSSLMRITLRNLEEVEHCVEDKPSHFTPAQPPDGCRGMLCGFGAVCERNPTDPSKGECVCKKLDCPSLVAPVCGSDTSTYSNECELEKAQCNTQRRIKVQRKGPCSLKNPCAEVTCSYGSTCVQSSDGLSAKCMCPLSCDGKPDQMVCGSDGKDYRNECELHQQACKNQKNIRVQFQGPCDPCKDSENSLNTICRVQAVTRQPQLYRPPESCRPESEPLCANDGHTYPSECAMTATGVQKGISLRKIHARACGKLEMCREDCLFNAVCVVEQSGALCSCDPIECDDTYKPLCSVDGRTFPNNCWRRKAECLSKSLIRTKQPGPCDLNAPSPCLTKTCTHGAMCVVKNDEPVCECTEACTLTSDPVCGSDGQSYRSPCEMRAMGCTLQKDIRIQHKGPCDEACSNCSFGAICDAQSGRCVCPSECVESHQPVCGSDGHTYQSECELNVRSCTEQVELRVVSQGECKMCGNTVCSFGARCVEKKCECLQCSGEASAPVCGSDGITYSNECELNRSACEHKRKIDVAKHGSCEEECGSGASGSGVESCEQERCTMYDGIWNEDEEDERCICSFNCESVPLNEVCGSDGKTYRNECELKNTKCLEKRLLLIQSQGPCAENYVTSPTELTAPQHCGLSPYGCCSDNITAALGVGQAGCPSSCQCNVHGSYKGSCDPTSGQCSCKPGVGGQKCDRCEPGFWNFRAIITEGMSGCTPCSCDPTGSVRDDCEQMSGLCSCKTGVKGLKCNVCPDGSRMGMNGCDHGPDAPTSCEELLCSYGAACLEENGQAHCQCPPTDCDLRNKTKVCGSDGVTYADQCQLRTIACRQDKDVTVQHSGQCTESISDPADRPTPNPPPTTPGPASTAVITTTPDPFISNMVYAIPPPMTAQLASMEPPDINAVLSTSTPGRVPSNRIQPSASATPSPLEGSGSGDPSGDEEEEEDGLDEDVGSGVQSEASGSDDSGGSPVAGSAAATAEERSSCDNTEFGCCPDRKTPSSTPEGTNCPPTMKFSGFLHLDQVDDQEIFYTPEMEDPKSELFGETARSIESALNEMFRKSQVHKDFMGVRVRQLAPSGSIMALVEAHFRPDTRYNVEDIEGALLKQLKASKDTSISVKKPTAENIRFTNYGLSTIPLFTTTAATAAAAAAVTTASPVPTSRPHSPYFTRRPPGTTRRPASSRRTTTTQAPPTKTLRSTSAPPTTTGRPKTQKPCHSNPCLNGGTCENDGDDFSCKCLAGRGGAVCEKSIRYFIPSFGGQSFLAFPTMSAYHTVRIAMEFRASEMNGLLLYNGQMKKKDFISLALVNSRVELKFNTGSGTGTVISEVQISQGRWHQLVVTRSRRIGMLSVDGEPHVQGESPHGTDGLNLDTPLFIGGVTDDLKLDVRERTGVTAGLVGCIRMLDVNNRMLNIQEANGDSLFGVGVGECGNNPCQPNPCKNGAECQVKEAEMFHCKCSNAFWGPTCADLHDPCEHSKCHQTSQCKALPEGGYKCECPMGREGKHCERVTERRGVYMPLFSGDSYLELKGLHLYGHDLRQKFSMMLVLMANDSNGLIFYNGQKSDGKGDFVSLSLSNGYLEFRYDLGKGPAIIRSRDQMQLKVWNTIKLERSLRKGEIRLNEKATSGESPNKHTDLNLKESLFVGGAPDYSKLARVAALTEGFKGTIQKIMLMSTPILREENALNSSNVAMFHGHPCFQEPCQNGGRCHPELDGYDCSCPSGFSGDKCQNAIHEKSAGETEAIAFDGRTFIEYHNAVTRSQLTNEIPDPESLENPSDQSEKALLVNKFELSVRTEATQGLLLWSGKGVERSDYIALAIVDGRVQMTYDLGSKAVVLRSSVRVDTNRWIRIKASRALRDGSLQVGNEAPVTGSSPLRATQLDTDGAFWLGGLEVLGVARRLPKAYSTGFVGCIKDVVVDGVDVHLVEDALNSPKILHCSAAK</sequence>
<keyword evidence="4" id="KW-0217">Developmental protein</keyword>
<evidence type="ECO:0000313" key="36">
    <source>
        <dbReference type="Ensembl" id="ENSXMAP00000025246.1"/>
    </source>
</evidence>
<dbReference type="SUPFAM" id="SSF82671">
    <property type="entry name" value="SEA domain"/>
    <property type="match status" value="1"/>
</dbReference>
<feature type="domain" description="Kazal-like" evidence="35">
    <location>
        <begin position="488"/>
        <end position="535"/>
    </location>
</feature>
<dbReference type="FunFam" id="2.10.25.10:FF:000095">
    <property type="entry name" value="Notch, isoform B"/>
    <property type="match status" value="2"/>
</dbReference>
<dbReference type="GO" id="GO:0005886">
    <property type="term" value="C:plasma membrane"/>
    <property type="evidence" value="ECO:0007669"/>
    <property type="project" value="UniProtKB-SubCell"/>
</dbReference>
<dbReference type="GO" id="GO:0005576">
    <property type="term" value="C:extracellular region"/>
    <property type="evidence" value="ECO:0007669"/>
    <property type="project" value="UniProtKB-ARBA"/>
</dbReference>
<dbReference type="FunFam" id="2.10.25.10:FF:000140">
    <property type="entry name" value="Transmembrane agrin"/>
    <property type="match status" value="1"/>
</dbReference>
<feature type="domain" description="Kazal-like" evidence="35">
    <location>
        <begin position="262"/>
        <end position="317"/>
    </location>
</feature>